<dbReference type="InterPro" id="IPR001789">
    <property type="entry name" value="Sig_transdc_resp-reg_receiver"/>
</dbReference>
<comment type="caution">
    <text evidence="4">The sequence shown here is derived from an EMBL/GenBank/DDBJ whole genome shotgun (WGS) entry which is preliminary data.</text>
</comment>
<dbReference type="SMART" id="SM00448">
    <property type="entry name" value="REC"/>
    <property type="match status" value="1"/>
</dbReference>
<dbReference type="SUPFAM" id="SSF52172">
    <property type="entry name" value="CheY-like"/>
    <property type="match status" value="1"/>
</dbReference>
<dbReference type="AlphaFoldDB" id="E1JXD0"/>
<evidence type="ECO:0000256" key="2">
    <source>
        <dbReference type="PROSITE-ProRule" id="PRU00169"/>
    </source>
</evidence>
<dbReference type="RefSeq" id="WP_005993964.1">
    <property type="nucleotide sequence ID" value="NZ_AECZ01000014.1"/>
</dbReference>
<dbReference type="Pfam" id="PF00072">
    <property type="entry name" value="Response_reg"/>
    <property type="match status" value="1"/>
</dbReference>
<keyword evidence="1 2" id="KW-0597">Phosphoprotein</keyword>
<proteinExistence type="predicted"/>
<dbReference type="EMBL" id="AECZ01000014">
    <property type="protein sequence ID" value="EFL50907.1"/>
    <property type="molecule type" value="Genomic_DNA"/>
</dbReference>
<dbReference type="PROSITE" id="PS50110">
    <property type="entry name" value="RESPONSE_REGULATORY"/>
    <property type="match status" value="1"/>
</dbReference>
<evidence type="ECO:0000259" key="3">
    <source>
        <dbReference type="PROSITE" id="PS50110"/>
    </source>
</evidence>
<dbReference type="PANTHER" id="PTHR44591:SF3">
    <property type="entry name" value="RESPONSE REGULATORY DOMAIN-CONTAINING PROTEIN"/>
    <property type="match status" value="1"/>
</dbReference>
<evidence type="ECO:0000313" key="5">
    <source>
        <dbReference type="Proteomes" id="UP000006250"/>
    </source>
</evidence>
<protein>
    <submittedName>
        <fullName evidence="4">Response regulator receiver protein</fullName>
    </submittedName>
</protein>
<dbReference type="InterPro" id="IPR050595">
    <property type="entry name" value="Bact_response_regulator"/>
</dbReference>
<dbReference type="Proteomes" id="UP000006250">
    <property type="component" value="Unassembled WGS sequence"/>
</dbReference>
<reference evidence="4 5" key="1">
    <citation type="submission" date="2010-08" db="EMBL/GenBank/DDBJ databases">
        <title>The draft genome of Desulfovibrio fructosovorans JJ.</title>
        <authorList>
            <consortium name="US DOE Joint Genome Institute (JGI-PGF)"/>
            <person name="Lucas S."/>
            <person name="Copeland A."/>
            <person name="Lapidus A."/>
            <person name="Cheng J.-F."/>
            <person name="Bruce D."/>
            <person name="Goodwin L."/>
            <person name="Pitluck S."/>
            <person name="Land M.L."/>
            <person name="Hauser L."/>
            <person name="Chang Y.-J."/>
            <person name="Jeffries C."/>
            <person name="Wall J.D."/>
            <person name="Stahl D.A."/>
            <person name="Arkin A.P."/>
            <person name="Dehal P."/>
            <person name="Stolyar S.M."/>
            <person name="Hazen T.C."/>
            <person name="Woyke T.J."/>
        </authorList>
    </citation>
    <scope>NUCLEOTIDE SEQUENCE [LARGE SCALE GENOMIC DNA]</scope>
    <source>
        <strain evidence="4 5">JJ</strain>
    </source>
</reference>
<dbReference type="eggNOG" id="COG2204">
    <property type="taxonomic scope" value="Bacteria"/>
</dbReference>
<feature type="modified residue" description="4-aspartylphosphate" evidence="2">
    <location>
        <position position="56"/>
    </location>
</feature>
<dbReference type="PANTHER" id="PTHR44591">
    <property type="entry name" value="STRESS RESPONSE REGULATOR PROTEIN 1"/>
    <property type="match status" value="1"/>
</dbReference>
<feature type="domain" description="Response regulatory" evidence="3">
    <location>
        <begin position="7"/>
        <end position="123"/>
    </location>
</feature>
<dbReference type="STRING" id="596151.DesfrDRAFT_2279"/>
<evidence type="ECO:0000256" key="1">
    <source>
        <dbReference type="ARBA" id="ARBA00022553"/>
    </source>
</evidence>
<keyword evidence="5" id="KW-1185">Reference proteome</keyword>
<dbReference type="Gene3D" id="3.40.50.2300">
    <property type="match status" value="1"/>
</dbReference>
<sequence length="125" mass="13408">MTGPPVTILVVDDEETIRDSLQFFFEARGWNVLTAASAEQALEILARQPLDGAVVDIRLPGQSGDAMILAAAPRYPAVKWLICTGSMEFAPGPELAAVGVTAQDVFTKPVADMGLLADRLEQLIR</sequence>
<evidence type="ECO:0000313" key="4">
    <source>
        <dbReference type="EMBL" id="EFL50907.1"/>
    </source>
</evidence>
<dbReference type="OrthoDB" id="9802155at2"/>
<accession>E1JXD0</accession>
<dbReference type="InterPro" id="IPR011006">
    <property type="entry name" value="CheY-like_superfamily"/>
</dbReference>
<gene>
    <name evidence="4" type="ORF">DesfrDRAFT_2279</name>
</gene>
<organism evidence="4 5">
    <name type="scientific">Solidesulfovibrio fructosivorans JJ]</name>
    <dbReference type="NCBI Taxonomy" id="596151"/>
    <lineage>
        <taxon>Bacteria</taxon>
        <taxon>Pseudomonadati</taxon>
        <taxon>Thermodesulfobacteriota</taxon>
        <taxon>Desulfovibrionia</taxon>
        <taxon>Desulfovibrionales</taxon>
        <taxon>Desulfovibrionaceae</taxon>
        <taxon>Solidesulfovibrio</taxon>
    </lineage>
</organism>
<name>E1JXD0_SOLFR</name>
<dbReference type="GO" id="GO:0000160">
    <property type="term" value="P:phosphorelay signal transduction system"/>
    <property type="evidence" value="ECO:0007669"/>
    <property type="project" value="InterPro"/>
</dbReference>